<proteinExistence type="inferred from homology"/>
<dbReference type="RefSeq" id="WP_377686302.1">
    <property type="nucleotide sequence ID" value="NZ_JBHMDZ010000014.1"/>
</dbReference>
<feature type="region of interest" description="Disordered" evidence="5">
    <location>
        <begin position="106"/>
        <end position="125"/>
    </location>
</feature>
<evidence type="ECO:0000256" key="3">
    <source>
        <dbReference type="ARBA" id="ARBA00038412"/>
    </source>
</evidence>
<dbReference type="InterPro" id="IPR003615">
    <property type="entry name" value="HNH_nuc"/>
</dbReference>
<dbReference type="PANTHER" id="PTHR41286:SF1">
    <property type="entry name" value="HNH NUCLEASE YAJD-RELATED"/>
    <property type="match status" value="1"/>
</dbReference>
<dbReference type="Pfam" id="PF01844">
    <property type="entry name" value="HNH"/>
    <property type="match status" value="1"/>
</dbReference>
<evidence type="ECO:0000256" key="1">
    <source>
        <dbReference type="ARBA" id="ARBA00022722"/>
    </source>
</evidence>
<keyword evidence="2" id="KW-0378">Hydrolase</keyword>
<keyword evidence="8" id="KW-1185">Reference proteome</keyword>
<dbReference type="GO" id="GO:0004519">
    <property type="term" value="F:endonuclease activity"/>
    <property type="evidence" value="ECO:0007669"/>
    <property type="project" value="UniProtKB-KW"/>
</dbReference>
<evidence type="ECO:0000259" key="6">
    <source>
        <dbReference type="SMART" id="SM00507"/>
    </source>
</evidence>
<dbReference type="CDD" id="cd00085">
    <property type="entry name" value="HNHc"/>
    <property type="match status" value="1"/>
</dbReference>
<reference evidence="8" key="1">
    <citation type="journal article" date="2019" name="Int. J. Syst. Evol. Microbiol.">
        <title>The Global Catalogue of Microorganisms (GCM) 10K type strain sequencing project: providing services to taxonomists for standard genome sequencing and annotation.</title>
        <authorList>
            <consortium name="The Broad Institute Genomics Platform"/>
            <consortium name="The Broad Institute Genome Sequencing Center for Infectious Disease"/>
            <person name="Wu L."/>
            <person name="Ma J."/>
        </authorList>
    </citation>
    <scope>NUCLEOTIDE SEQUENCE [LARGE SCALE GENOMIC DNA]</scope>
    <source>
        <strain evidence="8">CECT 8482</strain>
    </source>
</reference>
<accession>A0ABT8D9G9</accession>
<feature type="domain" description="HNH nuclease" evidence="6">
    <location>
        <begin position="45"/>
        <end position="100"/>
    </location>
</feature>
<protein>
    <recommendedName>
        <fullName evidence="4">Putative HNH nuclease YajD</fullName>
    </recommendedName>
</protein>
<evidence type="ECO:0000256" key="2">
    <source>
        <dbReference type="ARBA" id="ARBA00022801"/>
    </source>
</evidence>
<name>A0ABT8D9G9_9RHOB</name>
<evidence type="ECO:0000313" key="7">
    <source>
        <dbReference type="EMBL" id="MDN3713428.1"/>
    </source>
</evidence>
<dbReference type="Proteomes" id="UP001243846">
    <property type="component" value="Unassembled WGS sequence"/>
</dbReference>
<keyword evidence="1" id="KW-0540">Nuclease</keyword>
<comment type="similarity">
    <text evidence="3">Belongs to the HNH nuclease family.</text>
</comment>
<comment type="caution">
    <text evidence="7">The sequence shown here is derived from an EMBL/GenBank/DDBJ whole genome shotgun (WGS) entry which is preliminary data.</text>
</comment>
<feature type="compositionally biased region" description="Basic and acidic residues" evidence="5">
    <location>
        <begin position="106"/>
        <end position="117"/>
    </location>
</feature>
<evidence type="ECO:0000256" key="5">
    <source>
        <dbReference type="SAM" id="MobiDB-lite"/>
    </source>
</evidence>
<dbReference type="SMART" id="SM00507">
    <property type="entry name" value="HNHc"/>
    <property type="match status" value="1"/>
</dbReference>
<gene>
    <name evidence="7" type="ORF">QWZ10_19875</name>
</gene>
<dbReference type="EMBL" id="JAUFRC010000001">
    <property type="protein sequence ID" value="MDN3713428.1"/>
    <property type="molecule type" value="Genomic_DNA"/>
</dbReference>
<dbReference type="Gene3D" id="1.10.30.50">
    <property type="match status" value="1"/>
</dbReference>
<keyword evidence="7" id="KW-0255">Endonuclease</keyword>
<organism evidence="7 8">
    <name type="scientific">Paracoccus cavernae</name>
    <dbReference type="NCBI Taxonomy" id="1571207"/>
    <lineage>
        <taxon>Bacteria</taxon>
        <taxon>Pseudomonadati</taxon>
        <taxon>Pseudomonadota</taxon>
        <taxon>Alphaproteobacteria</taxon>
        <taxon>Rhodobacterales</taxon>
        <taxon>Paracoccaceae</taxon>
        <taxon>Paracoccus</taxon>
    </lineage>
</organism>
<dbReference type="PANTHER" id="PTHR41286">
    <property type="entry name" value="HNH NUCLEASE YAJD-RELATED"/>
    <property type="match status" value="1"/>
</dbReference>
<sequence length="125" mass="14449">MARLKQLTPRVGALQQRVRQPQGQARVRDQVYAWRRWYKTGAWQRLRWQCISAALFTCARCARVADSPDLVADHFQPHRGDERLFWDPANLQCLCKSCHDGAKQREERAGHASDHRTAFGHGVRA</sequence>
<evidence type="ECO:0000256" key="4">
    <source>
        <dbReference type="ARBA" id="ARBA00040194"/>
    </source>
</evidence>
<dbReference type="InterPro" id="IPR002711">
    <property type="entry name" value="HNH"/>
</dbReference>
<evidence type="ECO:0000313" key="8">
    <source>
        <dbReference type="Proteomes" id="UP001243846"/>
    </source>
</evidence>